<name>A0A9X3L8J2_9BACI</name>
<dbReference type="InterPro" id="IPR007295">
    <property type="entry name" value="DUF402"/>
</dbReference>
<keyword evidence="3" id="KW-1185">Reference proteome</keyword>
<organism evidence="2 3">
    <name type="scientific">Psychrobacillus psychrodurans</name>
    <dbReference type="NCBI Taxonomy" id="126157"/>
    <lineage>
        <taxon>Bacteria</taxon>
        <taxon>Bacillati</taxon>
        <taxon>Bacillota</taxon>
        <taxon>Bacilli</taxon>
        <taxon>Bacillales</taxon>
        <taxon>Bacillaceae</taxon>
        <taxon>Psychrobacillus</taxon>
    </lineage>
</organism>
<evidence type="ECO:0000259" key="1">
    <source>
        <dbReference type="Pfam" id="PF04167"/>
    </source>
</evidence>
<dbReference type="RefSeq" id="WP_269921553.1">
    <property type="nucleotide sequence ID" value="NZ_JAMKBI010000004.1"/>
</dbReference>
<dbReference type="Pfam" id="PF04167">
    <property type="entry name" value="DUF402"/>
    <property type="match status" value="1"/>
</dbReference>
<dbReference type="Proteomes" id="UP001152172">
    <property type="component" value="Unassembled WGS sequence"/>
</dbReference>
<evidence type="ECO:0000313" key="3">
    <source>
        <dbReference type="Proteomes" id="UP001152172"/>
    </source>
</evidence>
<feature type="domain" description="DUF402" evidence="1">
    <location>
        <begin position="58"/>
        <end position="160"/>
    </location>
</feature>
<accession>A0A9X3L8J2</accession>
<proteinExistence type="predicted"/>
<comment type="caution">
    <text evidence="2">The sequence shown here is derived from an EMBL/GenBank/DDBJ whole genome shotgun (WGS) entry which is preliminary data.</text>
</comment>
<dbReference type="EMBL" id="JAMKBI010000004">
    <property type="protein sequence ID" value="MCZ8533112.1"/>
    <property type="molecule type" value="Genomic_DNA"/>
</dbReference>
<dbReference type="InterPro" id="IPR035930">
    <property type="entry name" value="FomD-like_sf"/>
</dbReference>
<protein>
    <submittedName>
        <fullName evidence="2">DUF402 domain-containing protein</fullName>
    </submittedName>
</protein>
<dbReference type="Gene3D" id="2.40.380.10">
    <property type="entry name" value="FomD-like"/>
    <property type="match status" value="1"/>
</dbReference>
<dbReference type="PANTHER" id="PTHR41271:SF1">
    <property type="entry name" value="DUF402 DOMAIN-CONTAINING PROTEIN"/>
    <property type="match status" value="1"/>
</dbReference>
<reference evidence="2" key="1">
    <citation type="submission" date="2022-05" db="EMBL/GenBank/DDBJ databases">
        <authorList>
            <person name="Colautti A."/>
            <person name="Iacumin L."/>
        </authorList>
    </citation>
    <scope>NUCLEOTIDE SEQUENCE</scope>
    <source>
        <strain evidence="2">DSM 30747</strain>
    </source>
</reference>
<dbReference type="PANTHER" id="PTHR41271">
    <property type="entry name" value="DUF402 DOMAIN-CONTAINING PROTEIN"/>
    <property type="match status" value="1"/>
</dbReference>
<evidence type="ECO:0000313" key="2">
    <source>
        <dbReference type="EMBL" id="MCZ8533112.1"/>
    </source>
</evidence>
<dbReference type="AlphaFoldDB" id="A0A9X3L8J2"/>
<gene>
    <name evidence="2" type="ORF">M9R61_07065</name>
</gene>
<sequence length="186" mass="22105">MFRRYGDRSDWKRIIQREYTKSYVEKKEFTGHITLINMIKVTEPLWVQYGEKRICIVDDHYMWLQHFPIGKNYSVTTMFDANGEIVQWYIDICYEIGIENNVPWVDDLILDIVVLPTGEIIQLDDDELEEALECGSINQQKYDLARDEATRITKCIKKEQFTLLRYSNAHKELLEGHLQKVENEHA</sequence>
<dbReference type="SUPFAM" id="SSF159234">
    <property type="entry name" value="FomD-like"/>
    <property type="match status" value="1"/>
</dbReference>